<accession>A0A4C1TQ27</accession>
<dbReference type="EMBL" id="BGZK01000076">
    <property type="protein sequence ID" value="GBP16056.1"/>
    <property type="molecule type" value="Genomic_DNA"/>
</dbReference>
<sequence>MVMKPFKNPSEEKRPETSRHEWPKPNAGAIPRNKRRCEPPREYKRSSLPMDTSSPGGFASALPTSWVEIGYLIEGGSMDGESGNGRSVGYRNPSHLTKRNSYFTSVLTAVNSTHPGLDQREGLKVLTIEFGIKVLCKIMAQQCNRKNLTQYNRNEMGQLS</sequence>
<evidence type="ECO:0000313" key="2">
    <source>
        <dbReference type="EMBL" id="GBP16056.1"/>
    </source>
</evidence>
<dbReference type="Proteomes" id="UP000299102">
    <property type="component" value="Unassembled WGS sequence"/>
</dbReference>
<feature type="region of interest" description="Disordered" evidence="1">
    <location>
        <begin position="1"/>
        <end position="59"/>
    </location>
</feature>
<feature type="compositionally biased region" description="Basic and acidic residues" evidence="1">
    <location>
        <begin position="36"/>
        <end position="45"/>
    </location>
</feature>
<organism evidence="2 3">
    <name type="scientific">Eumeta variegata</name>
    <name type="common">Bagworm moth</name>
    <name type="synonym">Eumeta japonica</name>
    <dbReference type="NCBI Taxonomy" id="151549"/>
    <lineage>
        <taxon>Eukaryota</taxon>
        <taxon>Metazoa</taxon>
        <taxon>Ecdysozoa</taxon>
        <taxon>Arthropoda</taxon>
        <taxon>Hexapoda</taxon>
        <taxon>Insecta</taxon>
        <taxon>Pterygota</taxon>
        <taxon>Neoptera</taxon>
        <taxon>Endopterygota</taxon>
        <taxon>Lepidoptera</taxon>
        <taxon>Glossata</taxon>
        <taxon>Ditrysia</taxon>
        <taxon>Tineoidea</taxon>
        <taxon>Psychidae</taxon>
        <taxon>Oiketicinae</taxon>
        <taxon>Eumeta</taxon>
    </lineage>
</organism>
<evidence type="ECO:0000313" key="3">
    <source>
        <dbReference type="Proteomes" id="UP000299102"/>
    </source>
</evidence>
<comment type="caution">
    <text evidence="2">The sequence shown here is derived from an EMBL/GenBank/DDBJ whole genome shotgun (WGS) entry which is preliminary data.</text>
</comment>
<gene>
    <name evidence="2" type="ORF">EVAR_94397_1</name>
</gene>
<reference evidence="2 3" key="1">
    <citation type="journal article" date="2019" name="Commun. Biol.">
        <title>The bagworm genome reveals a unique fibroin gene that provides high tensile strength.</title>
        <authorList>
            <person name="Kono N."/>
            <person name="Nakamura H."/>
            <person name="Ohtoshi R."/>
            <person name="Tomita M."/>
            <person name="Numata K."/>
            <person name="Arakawa K."/>
        </authorList>
    </citation>
    <scope>NUCLEOTIDE SEQUENCE [LARGE SCALE GENOMIC DNA]</scope>
</reference>
<feature type="compositionally biased region" description="Basic and acidic residues" evidence="1">
    <location>
        <begin position="9"/>
        <end position="23"/>
    </location>
</feature>
<name>A0A4C1TQ27_EUMVA</name>
<protein>
    <submittedName>
        <fullName evidence="2">Uncharacterized protein</fullName>
    </submittedName>
</protein>
<keyword evidence="3" id="KW-1185">Reference proteome</keyword>
<proteinExistence type="predicted"/>
<evidence type="ECO:0000256" key="1">
    <source>
        <dbReference type="SAM" id="MobiDB-lite"/>
    </source>
</evidence>
<dbReference type="AlphaFoldDB" id="A0A4C1TQ27"/>